<dbReference type="EMBL" id="EF676209">
    <property type="protein sequence ID" value="ABR16126.1"/>
    <property type="molecule type" value="mRNA"/>
</dbReference>
<feature type="compositionally biased region" description="Basic and acidic residues" evidence="1">
    <location>
        <begin position="428"/>
        <end position="444"/>
    </location>
</feature>
<feature type="region of interest" description="Disordered" evidence="1">
    <location>
        <begin position="387"/>
        <end position="463"/>
    </location>
</feature>
<evidence type="ECO:0000256" key="1">
    <source>
        <dbReference type="SAM" id="MobiDB-lite"/>
    </source>
</evidence>
<feature type="region of interest" description="Disordered" evidence="1">
    <location>
        <begin position="670"/>
        <end position="756"/>
    </location>
</feature>
<evidence type="ECO:0000313" key="2">
    <source>
        <dbReference type="EMBL" id="ABR16126.1"/>
    </source>
</evidence>
<feature type="compositionally biased region" description="Polar residues" evidence="1">
    <location>
        <begin position="405"/>
        <end position="419"/>
    </location>
</feature>
<proteinExistence type="evidence at transcript level"/>
<sequence length="756" mass="81461">METRRSDAGAFLPPRKRLLAGLKQNGWFCSDSEKNSENRKPEKANGEVDSPVCVSCGARGGPTLESVKNGKRFVSVCKSCNCLLNSGGICCCCFRKISDDKGLLVVALSCCKCRHRVHCDCVSKNIGEEDVCSDSKSFVCVDCSPLKGIRDACGGKVTFESGRELGFENCGKENGCTRESEPGLAASCNSDVKPRTLSVSVADTAVSSVDKTSGSSVYKLLGKQSLINSESGEACCCSELKTVDGSREKRLPSNSGSGKNNPLLSGKSPLLSEFFVAEAKAAAKRAAEALAIAKAEAFRKAAEAAKAVTAAKDALNLAALAAQEESEIRTVMHKISSAKPATNKVSDRQSKMEELEMKGEVTAVSSVVDDEELARQLHRAINSSPRISRNSVSLGGRVLGKPLDSNCSRARPQSRSLPKQQIRLRPPFHRETKKQEREFRKKSESANPGKLAQQTEPGNQSACGNFVSSSIDKLLQTLEHSEAESSVVLLALNQDHSVGKPNANVQPQMKDPSDGRMTSQVPYVDYDEKASNASLALKELGVCNYSRVFVKDGNCMPLVSEVGNLEKLAETVAVVMEEENSRCAEDKLEACIKEEVSCSTKFVELSSERHNLDPGDATSQRQVGFKTKNTSLDLLKTNECKTKLSKSSRTPVQAGNYQDNIALETKCSPLTDESTMSSHVRQSNIRNNAERRTKSISGDFPQESQGSARAISTWRRNVSKPSQSSEGSVNLAPFQSASPVPLQSPTFASGLSQKHS</sequence>
<accession>B8LKE6</accession>
<feature type="compositionally biased region" description="Polar residues" evidence="1">
    <location>
        <begin position="452"/>
        <end position="463"/>
    </location>
</feature>
<name>B8LKE6_PICSI</name>
<feature type="compositionally biased region" description="Polar residues" evidence="1">
    <location>
        <begin position="714"/>
        <end position="756"/>
    </location>
</feature>
<feature type="compositionally biased region" description="Polar residues" evidence="1">
    <location>
        <begin position="671"/>
        <end position="687"/>
    </location>
</feature>
<dbReference type="PANTHER" id="PTHR38530">
    <property type="entry name" value="OS06G0468300 PROTEIN"/>
    <property type="match status" value="1"/>
</dbReference>
<organism evidence="2">
    <name type="scientific">Picea sitchensis</name>
    <name type="common">Sitka spruce</name>
    <name type="synonym">Pinus sitchensis</name>
    <dbReference type="NCBI Taxonomy" id="3332"/>
    <lineage>
        <taxon>Eukaryota</taxon>
        <taxon>Viridiplantae</taxon>
        <taxon>Streptophyta</taxon>
        <taxon>Embryophyta</taxon>
        <taxon>Tracheophyta</taxon>
        <taxon>Spermatophyta</taxon>
        <taxon>Pinopsida</taxon>
        <taxon>Pinidae</taxon>
        <taxon>Conifers I</taxon>
        <taxon>Pinales</taxon>
        <taxon>Pinaceae</taxon>
        <taxon>Picea</taxon>
    </lineage>
</organism>
<reference evidence="2" key="1">
    <citation type="submission" date="2007-06" db="EMBL/GenBank/DDBJ databases">
        <title>Full length cDNA sequences from Sitka Spruce (Picea sitchensis).</title>
        <authorList>
            <person name="Ralph S.G."/>
            <person name="Chun H.E."/>
            <person name="Liao N."/>
            <person name="Ali J."/>
            <person name="Reid K."/>
            <person name="Kolosova N."/>
            <person name="Cooper N."/>
            <person name="Cullis C."/>
            <person name="Jancsik S."/>
            <person name="Moore R."/>
            <person name="Mayo M."/>
            <person name="Wagner S."/>
            <person name="Holt R.A."/>
            <person name="Jones S.J.M."/>
            <person name="Marra M.A."/>
            <person name="Ritland C.E."/>
            <person name="Ritland K."/>
            <person name="Bohlmann J."/>
        </authorList>
    </citation>
    <scope>NUCLEOTIDE SEQUENCE</scope>
    <source>
        <tissue evidence="2">Green portion of the leader tissue</tissue>
    </source>
</reference>
<protein>
    <recommendedName>
        <fullName evidence="3">Zinc finger PHD-type domain-containing protein</fullName>
    </recommendedName>
</protein>
<dbReference type="OMA" id="NSGGICC"/>
<dbReference type="AlphaFoldDB" id="B8LKE6"/>
<evidence type="ECO:0008006" key="3">
    <source>
        <dbReference type="Google" id="ProtNLM"/>
    </source>
</evidence>